<evidence type="ECO:0000256" key="1">
    <source>
        <dbReference type="ARBA" id="ARBA00004141"/>
    </source>
</evidence>
<proteinExistence type="predicted"/>
<dbReference type="GO" id="GO:0009403">
    <property type="term" value="P:toxin biosynthetic process"/>
    <property type="evidence" value="ECO:0007669"/>
    <property type="project" value="InterPro"/>
</dbReference>
<protein>
    <submittedName>
        <fullName evidence="6">CvpA family protein</fullName>
    </submittedName>
</protein>
<dbReference type="InterPro" id="IPR003825">
    <property type="entry name" value="Colicin-V_CvpA"/>
</dbReference>
<dbReference type="AlphaFoldDB" id="A0A926E1H3"/>
<feature type="transmembrane region" description="Helical" evidence="5">
    <location>
        <begin position="36"/>
        <end position="58"/>
    </location>
</feature>
<gene>
    <name evidence="6" type="ORF">H8711_08995</name>
</gene>
<keyword evidence="4 5" id="KW-0472">Membrane</keyword>
<evidence type="ECO:0000313" key="6">
    <source>
        <dbReference type="EMBL" id="MBC8547065.1"/>
    </source>
</evidence>
<comment type="subcellular location">
    <subcellularLocation>
        <location evidence="1">Membrane</location>
        <topology evidence="1">Multi-pass membrane protein</topology>
    </subcellularLocation>
</comment>
<evidence type="ECO:0000256" key="5">
    <source>
        <dbReference type="SAM" id="Phobius"/>
    </source>
</evidence>
<evidence type="ECO:0000256" key="2">
    <source>
        <dbReference type="ARBA" id="ARBA00022692"/>
    </source>
</evidence>
<feature type="transmembrane region" description="Helical" evidence="5">
    <location>
        <begin position="132"/>
        <end position="154"/>
    </location>
</feature>
<keyword evidence="2 5" id="KW-0812">Transmembrane</keyword>
<keyword evidence="3 5" id="KW-1133">Transmembrane helix</keyword>
<keyword evidence="7" id="KW-1185">Reference proteome</keyword>
<dbReference type="Proteomes" id="UP000653127">
    <property type="component" value="Unassembled WGS sequence"/>
</dbReference>
<organism evidence="6 7">
    <name type="scientific">Ligaoa zhengdingensis</name>
    <dbReference type="NCBI Taxonomy" id="2763658"/>
    <lineage>
        <taxon>Bacteria</taxon>
        <taxon>Bacillati</taxon>
        <taxon>Bacillota</taxon>
        <taxon>Clostridia</taxon>
        <taxon>Eubacteriales</taxon>
        <taxon>Oscillospiraceae</taxon>
        <taxon>Ligaoa</taxon>
    </lineage>
</organism>
<dbReference type="EMBL" id="JACRST010000013">
    <property type="protein sequence ID" value="MBC8547065.1"/>
    <property type="molecule type" value="Genomic_DNA"/>
</dbReference>
<reference evidence="6" key="1">
    <citation type="submission" date="2020-08" db="EMBL/GenBank/DDBJ databases">
        <title>Genome public.</title>
        <authorList>
            <person name="Liu C."/>
            <person name="Sun Q."/>
        </authorList>
    </citation>
    <scope>NUCLEOTIDE SEQUENCE</scope>
    <source>
        <strain evidence="6">NSJ-31</strain>
    </source>
</reference>
<accession>A0A926E1H3</accession>
<comment type="caution">
    <text evidence="6">The sequence shown here is derived from an EMBL/GenBank/DDBJ whole genome shotgun (WGS) entry which is preliminary data.</text>
</comment>
<name>A0A926E1H3_9FIRM</name>
<sequence length="236" mass="25878">MAFVYDLLAIAFLLYYIYVSSRRGLAATVVNFAGYLAALAAAWLLSRTIAPVLFETFLRDGLVTRVEDALASLPGGIDLGEAASDLLDALPAYLTQMLVIGGYSVSELSDRLADYSANAADTLVDEVFAPALTGLVTMILFMVLFSVLMVLVRWLTRCFYGVNRVPIIGLFNSFGGAVVGLLSGLVGLYVIITLLQFIMVITQNSLSFLNHELLEDTYVYRLYLRFNPLDCLRDLA</sequence>
<dbReference type="Pfam" id="PF02674">
    <property type="entry name" value="Colicin_V"/>
    <property type="match status" value="1"/>
</dbReference>
<dbReference type="GO" id="GO:0016020">
    <property type="term" value="C:membrane"/>
    <property type="evidence" value="ECO:0007669"/>
    <property type="project" value="UniProtKB-SubCell"/>
</dbReference>
<dbReference type="RefSeq" id="WP_249283139.1">
    <property type="nucleotide sequence ID" value="NZ_JACRST010000013.1"/>
</dbReference>
<evidence type="ECO:0000313" key="7">
    <source>
        <dbReference type="Proteomes" id="UP000653127"/>
    </source>
</evidence>
<evidence type="ECO:0000256" key="3">
    <source>
        <dbReference type="ARBA" id="ARBA00022989"/>
    </source>
</evidence>
<evidence type="ECO:0000256" key="4">
    <source>
        <dbReference type="ARBA" id="ARBA00023136"/>
    </source>
</evidence>
<feature type="transmembrane region" description="Helical" evidence="5">
    <location>
        <begin position="174"/>
        <end position="201"/>
    </location>
</feature>